<evidence type="ECO:0000256" key="4">
    <source>
        <dbReference type="ARBA" id="ARBA00010956"/>
    </source>
</evidence>
<dbReference type="GO" id="GO:0008017">
    <property type="term" value="F:microtubule binding"/>
    <property type="evidence" value="ECO:0007669"/>
    <property type="project" value="TreeGrafter"/>
</dbReference>
<dbReference type="PANTHER" id="PTHR21345">
    <property type="entry name" value="SPIRE"/>
    <property type="match status" value="1"/>
</dbReference>
<dbReference type="CDD" id="cd22065">
    <property type="entry name" value="WH2_Spire_1-2_r1"/>
    <property type="match status" value="1"/>
</dbReference>
<dbReference type="Proteomes" id="UP001230051">
    <property type="component" value="Unassembled WGS sequence"/>
</dbReference>
<dbReference type="SUPFAM" id="SSF57903">
    <property type="entry name" value="FYVE/PHD zinc finger"/>
    <property type="match status" value="1"/>
</dbReference>
<evidence type="ECO:0000256" key="14">
    <source>
        <dbReference type="SAM" id="MobiDB-lite"/>
    </source>
</evidence>
<dbReference type="InterPro" id="IPR011019">
    <property type="entry name" value="KIND_dom"/>
</dbReference>
<comment type="caution">
    <text evidence="16">The sequence shown here is derived from an EMBL/GenBank/DDBJ whole genome shotgun (WGS) entry which is preliminary data.</text>
</comment>
<keyword evidence="6" id="KW-1003">Cell membrane</keyword>
<evidence type="ECO:0000256" key="12">
    <source>
        <dbReference type="ARBA" id="ARBA00023212"/>
    </source>
</evidence>
<organism evidence="16 17">
    <name type="scientific">Acipenser oxyrinchus oxyrinchus</name>
    <dbReference type="NCBI Taxonomy" id="40147"/>
    <lineage>
        <taxon>Eukaryota</taxon>
        <taxon>Metazoa</taxon>
        <taxon>Chordata</taxon>
        <taxon>Craniata</taxon>
        <taxon>Vertebrata</taxon>
        <taxon>Euteleostomi</taxon>
        <taxon>Actinopterygii</taxon>
        <taxon>Chondrostei</taxon>
        <taxon>Acipenseriformes</taxon>
        <taxon>Acipenseridae</taxon>
        <taxon>Acipenser</taxon>
    </lineage>
</organism>
<feature type="compositionally biased region" description="Basic and acidic residues" evidence="14">
    <location>
        <begin position="573"/>
        <end position="583"/>
    </location>
</feature>
<evidence type="ECO:0000256" key="1">
    <source>
        <dbReference type="ARBA" id="ARBA00004180"/>
    </source>
</evidence>
<dbReference type="SMART" id="SM00750">
    <property type="entry name" value="KIND"/>
    <property type="match status" value="1"/>
</dbReference>
<gene>
    <name evidence="16" type="ORF">AOXY_G16957</name>
</gene>
<comment type="subcellular location">
    <subcellularLocation>
        <location evidence="3">Cell membrane</location>
        <topology evidence="3">Peripheral membrane protein</topology>
        <orientation evidence="3">Cytoplasmic side</orientation>
    </subcellularLocation>
    <subcellularLocation>
        <location evidence="2">Cytoplasm</location>
        <location evidence="2">Cytoskeleton</location>
    </subcellularLocation>
    <subcellularLocation>
        <location evidence="1">Cytoplasmic vesicle membrane</location>
        <topology evidence="1">Peripheral membrane protein</topology>
        <orientation evidence="1">Cytoplasmic side</orientation>
    </subcellularLocation>
</comment>
<dbReference type="GO" id="GO:0005856">
    <property type="term" value="C:cytoskeleton"/>
    <property type="evidence" value="ECO:0007669"/>
    <property type="project" value="UniProtKB-SubCell"/>
</dbReference>
<dbReference type="EMBL" id="JAGXEW010000015">
    <property type="protein sequence ID" value="KAK1163466.1"/>
    <property type="molecule type" value="Genomic_DNA"/>
</dbReference>
<dbReference type="GO" id="GO:0015031">
    <property type="term" value="P:protein transport"/>
    <property type="evidence" value="ECO:0007669"/>
    <property type="project" value="UniProtKB-KW"/>
</dbReference>
<evidence type="ECO:0000256" key="5">
    <source>
        <dbReference type="ARBA" id="ARBA00022448"/>
    </source>
</evidence>
<evidence type="ECO:0000256" key="10">
    <source>
        <dbReference type="ARBA" id="ARBA00023136"/>
    </source>
</evidence>
<dbReference type="GO" id="GO:0045010">
    <property type="term" value="P:actin nucleation"/>
    <property type="evidence" value="ECO:0007669"/>
    <property type="project" value="InterPro"/>
</dbReference>
<accession>A0AAD8D6K4</accession>
<dbReference type="GO" id="GO:0040038">
    <property type="term" value="P:polar body extrusion after meiotic divisions"/>
    <property type="evidence" value="ECO:0007669"/>
    <property type="project" value="TreeGrafter"/>
</dbReference>
<name>A0AAD8D6K4_ACIOX</name>
<dbReference type="GO" id="GO:0005938">
    <property type="term" value="C:cell cortex"/>
    <property type="evidence" value="ECO:0007669"/>
    <property type="project" value="TreeGrafter"/>
</dbReference>
<protein>
    <recommendedName>
        <fullName evidence="15">KIND domain-containing protein</fullName>
    </recommendedName>
</protein>
<evidence type="ECO:0000256" key="13">
    <source>
        <dbReference type="ARBA" id="ARBA00023329"/>
    </source>
</evidence>
<feature type="compositionally biased region" description="Basic and acidic residues" evidence="14">
    <location>
        <begin position="487"/>
        <end position="509"/>
    </location>
</feature>
<evidence type="ECO:0000313" key="17">
    <source>
        <dbReference type="Proteomes" id="UP001230051"/>
    </source>
</evidence>
<evidence type="ECO:0000256" key="3">
    <source>
        <dbReference type="ARBA" id="ARBA00004413"/>
    </source>
</evidence>
<feature type="region of interest" description="Disordered" evidence="14">
    <location>
        <begin position="475"/>
        <end position="541"/>
    </location>
</feature>
<dbReference type="GO" id="GO:0051639">
    <property type="term" value="P:actin filament network formation"/>
    <property type="evidence" value="ECO:0007669"/>
    <property type="project" value="TreeGrafter"/>
</dbReference>
<dbReference type="GO" id="GO:0030041">
    <property type="term" value="P:actin filament polymerization"/>
    <property type="evidence" value="ECO:0007669"/>
    <property type="project" value="TreeGrafter"/>
</dbReference>
<dbReference type="GO" id="GO:0051295">
    <property type="term" value="P:establishment of meiotic spindle localization"/>
    <property type="evidence" value="ECO:0007669"/>
    <property type="project" value="TreeGrafter"/>
</dbReference>
<keyword evidence="11" id="KW-0009">Actin-binding</keyword>
<evidence type="ECO:0000259" key="15">
    <source>
        <dbReference type="PROSITE" id="PS51377"/>
    </source>
</evidence>
<dbReference type="Gene3D" id="1.10.510.10">
    <property type="entry name" value="Transferase(Phosphotransferase) domain 1"/>
    <property type="match status" value="1"/>
</dbReference>
<dbReference type="CDD" id="cd22186">
    <property type="entry name" value="WH2_Spire1-2_r3"/>
    <property type="match status" value="1"/>
</dbReference>
<feature type="compositionally biased region" description="Low complexity" evidence="14">
    <location>
        <begin position="510"/>
        <end position="524"/>
    </location>
</feature>
<dbReference type="GO" id="GO:0048193">
    <property type="term" value="P:Golgi vesicle transport"/>
    <property type="evidence" value="ECO:0007669"/>
    <property type="project" value="TreeGrafter"/>
</dbReference>
<dbReference type="GO" id="GO:0030659">
    <property type="term" value="C:cytoplasmic vesicle membrane"/>
    <property type="evidence" value="ECO:0007669"/>
    <property type="project" value="UniProtKB-SubCell"/>
</dbReference>
<keyword evidence="7" id="KW-0963">Cytoplasm</keyword>
<dbReference type="InterPro" id="IPR029901">
    <property type="entry name" value="Spire"/>
</dbReference>
<reference evidence="16" key="1">
    <citation type="submission" date="2022-02" db="EMBL/GenBank/DDBJ databases">
        <title>Atlantic sturgeon de novo genome assembly.</title>
        <authorList>
            <person name="Stock M."/>
            <person name="Klopp C."/>
            <person name="Guiguen Y."/>
            <person name="Cabau C."/>
            <person name="Parinello H."/>
            <person name="Santidrian Yebra-Pimentel E."/>
            <person name="Kuhl H."/>
            <person name="Dirks R.P."/>
            <person name="Guessner J."/>
            <person name="Wuertz S."/>
            <person name="Du K."/>
            <person name="Schartl M."/>
        </authorList>
    </citation>
    <scope>NUCLEOTIDE SEQUENCE</scope>
    <source>
        <strain evidence="16">STURGEONOMICS-FGT-2020</strain>
        <tissue evidence="16">Whole blood</tissue>
    </source>
</reference>
<dbReference type="Pfam" id="PF16474">
    <property type="entry name" value="KIND"/>
    <property type="match status" value="1"/>
</dbReference>
<keyword evidence="10" id="KW-0472">Membrane</keyword>
<dbReference type="PROSITE" id="PS51377">
    <property type="entry name" value="KIND"/>
    <property type="match status" value="1"/>
</dbReference>
<keyword evidence="5" id="KW-0813">Transport</keyword>
<keyword evidence="17" id="KW-1185">Reference proteome</keyword>
<sequence>MNHCCYGNPKLQQLQGFVKGRTWLLGCWNNGAAAEMARSASGNSDSNDTVSPQDRAEVRELYDPKELSLEEVLKSYEQPINEEQAWAVCYQCCRGLSQLLPGEDQREFRRVKDPGSILLHKDGTVTLYRDQSTEDAKRKHSEPATSDGQIVQSLGFAIYRALDWGLDESEERELSPQLEQLIDLMANGDSEGGSSGTADEGYSGQEEEEEPESEVPPRTVRSFHQVMAVCAARLSNPSEAQTHYQAVCRALFVETLELQTFLIKIKNAKEMLNKIREEENPDAGPTAELDKLRHTDWTRLWVQLMRDLRNGVKLKKVQEQQFDPLPTEFELTPFEMLMQDIRAHNFKLRKVTVDGSITKRVKKDAHELILDFIRSRPPLKPASERRLRPLPEKEHTLHEKILAGIKQERKLRPVESPCKSKRNFGSLPCIVQICSSDVTSTSCIDLSMPEGAARAPPRTPRVLLKAPTLAEMDELNISEEEESPNGEMRRVESSPVPLKRDHSFSERDLAQLQSEMAQSQSASAHLAGRGERTRSGSVGLSTRDAIHYRASLPAGGAKRSAAFSPGRGSLSSVEERSERDGCSKHSSTNQWMEEFSHPVESLALTIEEVINVRKVLVKAEMEKFLQDRELCNNLKKGKVCCCCRVKFPLFSWPSSCLFCKRNVCGSCSVKMKIPSKKLAHLPVYAVGFESTGGRHSKKHDVYQSLRSLSCRSVEEEFPHLYSNGCSLKDICTECTKFVGDVIISSRKSLDILNNTPRKAQSLRVPVGRSAKYK</sequence>
<evidence type="ECO:0000256" key="9">
    <source>
        <dbReference type="ARBA" id="ARBA00022927"/>
    </source>
</evidence>
<evidence type="ECO:0000256" key="2">
    <source>
        <dbReference type="ARBA" id="ARBA00004245"/>
    </source>
</evidence>
<evidence type="ECO:0000313" key="16">
    <source>
        <dbReference type="EMBL" id="KAK1163466.1"/>
    </source>
</evidence>
<evidence type="ECO:0000256" key="8">
    <source>
        <dbReference type="ARBA" id="ARBA00022737"/>
    </source>
</evidence>
<dbReference type="GO" id="GO:0005886">
    <property type="term" value="C:plasma membrane"/>
    <property type="evidence" value="ECO:0007669"/>
    <property type="project" value="UniProtKB-SubCell"/>
</dbReference>
<dbReference type="PANTHER" id="PTHR21345:SF5">
    <property type="entry name" value="PROTEIN SPIRE HOMOLOG 2"/>
    <property type="match status" value="1"/>
</dbReference>
<keyword evidence="9" id="KW-0653">Protein transport</keyword>
<feature type="compositionally biased region" description="Acidic residues" evidence="14">
    <location>
        <begin position="475"/>
        <end position="484"/>
    </location>
</feature>
<feature type="domain" description="KIND" evidence="15">
    <location>
        <begin position="67"/>
        <end position="258"/>
    </location>
</feature>
<evidence type="ECO:0000256" key="6">
    <source>
        <dbReference type="ARBA" id="ARBA00022475"/>
    </source>
</evidence>
<keyword evidence="13" id="KW-0968">Cytoplasmic vesicle</keyword>
<dbReference type="AlphaFoldDB" id="A0AAD8D6K4"/>
<dbReference type="InterPro" id="IPR011011">
    <property type="entry name" value="Znf_FYVE_PHD"/>
</dbReference>
<feature type="region of interest" description="Disordered" evidence="14">
    <location>
        <begin position="186"/>
        <end position="218"/>
    </location>
</feature>
<comment type="similarity">
    <text evidence="4">Belongs to the spire family.</text>
</comment>
<evidence type="ECO:0000256" key="7">
    <source>
        <dbReference type="ARBA" id="ARBA00022490"/>
    </source>
</evidence>
<keyword evidence="8" id="KW-0677">Repeat</keyword>
<keyword evidence="12" id="KW-0206">Cytoskeleton</keyword>
<feature type="region of interest" description="Disordered" evidence="14">
    <location>
        <begin position="556"/>
        <end position="585"/>
    </location>
</feature>
<dbReference type="GO" id="GO:0003779">
    <property type="term" value="F:actin binding"/>
    <property type="evidence" value="ECO:0007669"/>
    <property type="project" value="UniProtKB-KW"/>
</dbReference>
<dbReference type="GO" id="GO:0036089">
    <property type="term" value="P:cleavage furrow formation"/>
    <property type="evidence" value="ECO:0007669"/>
    <property type="project" value="TreeGrafter"/>
</dbReference>
<proteinExistence type="inferred from homology"/>
<evidence type="ECO:0000256" key="11">
    <source>
        <dbReference type="ARBA" id="ARBA00023203"/>
    </source>
</evidence>